<dbReference type="InterPro" id="IPR029058">
    <property type="entry name" value="AB_hydrolase_fold"/>
</dbReference>
<keyword evidence="4" id="KW-1185">Reference proteome</keyword>
<proteinExistence type="predicted"/>
<gene>
    <name evidence="3" type="ORF">ACFPP7_00380</name>
</gene>
<dbReference type="PRINTS" id="PR00111">
    <property type="entry name" value="ABHYDROLASE"/>
</dbReference>
<organism evidence="3 4">
    <name type="scientific">Polaromonas jejuensis</name>
    <dbReference type="NCBI Taxonomy" id="457502"/>
    <lineage>
        <taxon>Bacteria</taxon>
        <taxon>Pseudomonadati</taxon>
        <taxon>Pseudomonadota</taxon>
        <taxon>Betaproteobacteria</taxon>
        <taxon>Burkholderiales</taxon>
        <taxon>Comamonadaceae</taxon>
        <taxon>Polaromonas</taxon>
    </lineage>
</organism>
<dbReference type="Pfam" id="PF12146">
    <property type="entry name" value="Hydrolase_4"/>
    <property type="match status" value="1"/>
</dbReference>
<dbReference type="EMBL" id="JBHSMX010000003">
    <property type="protein sequence ID" value="MFC5519372.1"/>
    <property type="molecule type" value="Genomic_DNA"/>
</dbReference>
<comment type="caution">
    <text evidence="3">The sequence shown here is derived from an EMBL/GenBank/DDBJ whole genome shotgun (WGS) entry which is preliminary data.</text>
</comment>
<accession>A0ABW0Q628</accession>
<feature type="chain" id="PRO_5047146765" evidence="1">
    <location>
        <begin position="19"/>
        <end position="291"/>
    </location>
</feature>
<sequence length="291" mass="31708">MKHWPRHCCLVLAFAALAGCAALDARQRAWIFQPSDSSWGASADMARDMQDVWIAFDAKTTGRPVRLHGLWLPADAAQPAWNKGQNSAQAPVMLYLHGARWNVEGSAPRIRRMQALGFSVLAIDYRGFGKSSLDLPSEDMAYEDARAAWDWLGARHPGQPRYIFGHSLGGAIAIDLASKVDDEAGTIVEGTFTSIADVASSMKWGWLPLRPLITQHFESVEKVGHLGSPLLVVHGSDDSLISPALGRKLFEAAREPKAFVLVEGGSHHNTNTLGQAQYREALALLFGTASR</sequence>
<evidence type="ECO:0000259" key="2">
    <source>
        <dbReference type="Pfam" id="PF12146"/>
    </source>
</evidence>
<feature type="domain" description="Serine aminopeptidase S33" evidence="2">
    <location>
        <begin position="92"/>
        <end position="197"/>
    </location>
</feature>
<protein>
    <submittedName>
        <fullName evidence="3">Alpha/beta hydrolase</fullName>
    </submittedName>
</protein>
<dbReference type="PANTHER" id="PTHR12277">
    <property type="entry name" value="ALPHA/BETA HYDROLASE DOMAIN-CONTAINING PROTEIN"/>
    <property type="match status" value="1"/>
</dbReference>
<evidence type="ECO:0000313" key="4">
    <source>
        <dbReference type="Proteomes" id="UP001596084"/>
    </source>
</evidence>
<feature type="signal peptide" evidence="1">
    <location>
        <begin position="1"/>
        <end position="18"/>
    </location>
</feature>
<keyword evidence="1" id="KW-0732">Signal</keyword>
<dbReference type="PANTHER" id="PTHR12277:SF81">
    <property type="entry name" value="PROTEIN ABHD13"/>
    <property type="match status" value="1"/>
</dbReference>
<dbReference type="Proteomes" id="UP001596084">
    <property type="component" value="Unassembled WGS sequence"/>
</dbReference>
<dbReference type="Gene3D" id="3.40.50.1820">
    <property type="entry name" value="alpha/beta hydrolase"/>
    <property type="match status" value="1"/>
</dbReference>
<dbReference type="GO" id="GO:0016787">
    <property type="term" value="F:hydrolase activity"/>
    <property type="evidence" value="ECO:0007669"/>
    <property type="project" value="UniProtKB-KW"/>
</dbReference>
<dbReference type="InterPro" id="IPR000073">
    <property type="entry name" value="AB_hydrolase_1"/>
</dbReference>
<keyword evidence="3" id="KW-0378">Hydrolase</keyword>
<dbReference type="PROSITE" id="PS51257">
    <property type="entry name" value="PROKAR_LIPOPROTEIN"/>
    <property type="match status" value="1"/>
</dbReference>
<evidence type="ECO:0000256" key="1">
    <source>
        <dbReference type="SAM" id="SignalP"/>
    </source>
</evidence>
<name>A0ABW0Q628_9BURK</name>
<dbReference type="RefSeq" id="WP_068831626.1">
    <property type="nucleotide sequence ID" value="NZ_JBHSMX010000003.1"/>
</dbReference>
<reference evidence="4" key="1">
    <citation type="journal article" date="2019" name="Int. J. Syst. Evol. Microbiol.">
        <title>The Global Catalogue of Microorganisms (GCM) 10K type strain sequencing project: providing services to taxonomists for standard genome sequencing and annotation.</title>
        <authorList>
            <consortium name="The Broad Institute Genomics Platform"/>
            <consortium name="The Broad Institute Genome Sequencing Center for Infectious Disease"/>
            <person name="Wu L."/>
            <person name="Ma J."/>
        </authorList>
    </citation>
    <scope>NUCLEOTIDE SEQUENCE [LARGE SCALE GENOMIC DNA]</scope>
    <source>
        <strain evidence="4">CGMCC 4.7277</strain>
    </source>
</reference>
<evidence type="ECO:0000313" key="3">
    <source>
        <dbReference type="EMBL" id="MFC5519372.1"/>
    </source>
</evidence>
<dbReference type="SUPFAM" id="SSF53474">
    <property type="entry name" value="alpha/beta-Hydrolases"/>
    <property type="match status" value="1"/>
</dbReference>
<dbReference type="InterPro" id="IPR022742">
    <property type="entry name" value="Hydrolase_4"/>
</dbReference>